<comment type="caution">
    <text evidence="3">The sequence shown here is derived from an EMBL/GenBank/DDBJ whole genome shotgun (WGS) entry which is preliminary data.</text>
</comment>
<dbReference type="AlphaFoldDB" id="A0A4Q1S840"/>
<keyword evidence="2" id="KW-0732">Signal</keyword>
<feature type="transmembrane region" description="Helical" evidence="1">
    <location>
        <begin position="297"/>
        <end position="315"/>
    </location>
</feature>
<evidence type="ECO:0000313" key="3">
    <source>
        <dbReference type="EMBL" id="RXS93007.1"/>
    </source>
</evidence>
<dbReference type="Pfam" id="PF13795">
    <property type="entry name" value="HupE_UreJ_2"/>
    <property type="match status" value="1"/>
</dbReference>
<keyword evidence="1" id="KW-0812">Transmembrane</keyword>
<sequence length="444" mass="48661">MKRFVILLMLIGLSTASAWAHRLDEYLQATILSLEPGTIHATMRMVPGVAVAEQIIAQIDTNRDGQLSQTEQEAYAKRVLNDLSLREDGSPLTLRLTAFELPSLESMRRGTGEIVLEFAADFSKRGSRHELIFENHHLPNLSVYLVNTLVPGDKHIRIGSQFRNHNQSSYCLYFETAGSTPASGPSLTFSGLNAAIRLGMHHIAEGTDHLLFLLTLLLPAPLAVSAHRWAGRTSARKSLLKILRIVTAFTLGHSLTLTLAGFGLVKVPSQPIEVLIAVSIFVSAIHALRPLFPGREAIIAASFGLIHGLAFASALSELGFTGWYRLISVFGFNLGIETMQLIIVAVTMPSLLLLSRTSFYKPFRVMGALFALVASSAWMIERVSGNPNRIAQDIAQFAQHGAVVFGALFVLSLLAYVMREHCADRMELQAEPQARIDTSHLETS</sequence>
<feature type="transmembrane region" description="Helical" evidence="1">
    <location>
        <begin position="327"/>
        <end position="354"/>
    </location>
</feature>
<feature type="transmembrane region" description="Helical" evidence="1">
    <location>
        <begin position="271"/>
        <end position="288"/>
    </location>
</feature>
<keyword evidence="4" id="KW-1185">Reference proteome</keyword>
<dbReference type="RefSeq" id="WP_129210074.1">
    <property type="nucleotide sequence ID" value="NZ_BMGU01000001.1"/>
</dbReference>
<dbReference type="Proteomes" id="UP000290253">
    <property type="component" value="Unassembled WGS sequence"/>
</dbReference>
<evidence type="ECO:0000256" key="1">
    <source>
        <dbReference type="SAM" id="Phobius"/>
    </source>
</evidence>
<feature type="transmembrane region" description="Helical" evidence="1">
    <location>
        <begin position="363"/>
        <end position="380"/>
    </location>
</feature>
<protein>
    <submittedName>
        <fullName evidence="3">HupE/UreJ family protein</fullName>
    </submittedName>
</protein>
<feature type="transmembrane region" description="Helical" evidence="1">
    <location>
        <begin position="242"/>
        <end position="265"/>
    </location>
</feature>
<organism evidence="3 4">
    <name type="scientific">Silvibacterium dinghuense</name>
    <dbReference type="NCBI Taxonomy" id="1560006"/>
    <lineage>
        <taxon>Bacteria</taxon>
        <taxon>Pseudomonadati</taxon>
        <taxon>Acidobacteriota</taxon>
        <taxon>Terriglobia</taxon>
        <taxon>Terriglobales</taxon>
        <taxon>Acidobacteriaceae</taxon>
        <taxon>Silvibacterium</taxon>
    </lineage>
</organism>
<evidence type="ECO:0000256" key="2">
    <source>
        <dbReference type="SAM" id="SignalP"/>
    </source>
</evidence>
<name>A0A4Q1S840_9BACT</name>
<dbReference type="OrthoDB" id="7282047at2"/>
<feature type="chain" id="PRO_5020558122" evidence="2">
    <location>
        <begin position="21"/>
        <end position="444"/>
    </location>
</feature>
<proteinExistence type="predicted"/>
<dbReference type="EMBL" id="SDMK01000006">
    <property type="protein sequence ID" value="RXS93007.1"/>
    <property type="molecule type" value="Genomic_DNA"/>
</dbReference>
<dbReference type="InterPro" id="IPR032809">
    <property type="entry name" value="Put_HupE_UreJ"/>
</dbReference>
<feature type="transmembrane region" description="Helical" evidence="1">
    <location>
        <begin position="400"/>
        <end position="418"/>
    </location>
</feature>
<keyword evidence="1" id="KW-0472">Membrane</keyword>
<gene>
    <name evidence="3" type="ORF">ESZ00_19415</name>
</gene>
<accession>A0A4Q1S840</accession>
<evidence type="ECO:0000313" key="4">
    <source>
        <dbReference type="Proteomes" id="UP000290253"/>
    </source>
</evidence>
<feature type="signal peptide" evidence="2">
    <location>
        <begin position="1"/>
        <end position="20"/>
    </location>
</feature>
<feature type="transmembrane region" description="Helical" evidence="1">
    <location>
        <begin position="210"/>
        <end position="230"/>
    </location>
</feature>
<keyword evidence="1" id="KW-1133">Transmembrane helix</keyword>
<reference evidence="3 4" key="1">
    <citation type="journal article" date="2016" name="Int. J. Syst. Evol. Microbiol.">
        <title>Acidipila dinghuensis sp. nov., an acidobacterium isolated from forest soil.</title>
        <authorList>
            <person name="Jiang Y.W."/>
            <person name="Wang J."/>
            <person name="Chen M.H."/>
            <person name="Lv Y.Y."/>
            <person name="Qiu L.H."/>
        </authorList>
    </citation>
    <scope>NUCLEOTIDE SEQUENCE [LARGE SCALE GENOMIC DNA]</scope>
    <source>
        <strain evidence="3 4">DHOF10</strain>
    </source>
</reference>